<dbReference type="InterPro" id="IPR011011">
    <property type="entry name" value="Znf_FYVE_PHD"/>
</dbReference>
<feature type="compositionally biased region" description="Basic and acidic residues" evidence="5">
    <location>
        <begin position="180"/>
        <end position="189"/>
    </location>
</feature>
<keyword evidence="8" id="KW-1185">Reference proteome</keyword>
<feature type="compositionally biased region" description="Basic and acidic residues" evidence="5">
    <location>
        <begin position="898"/>
        <end position="910"/>
    </location>
</feature>
<feature type="compositionally biased region" description="Basic and acidic residues" evidence="5">
    <location>
        <begin position="384"/>
        <end position="398"/>
    </location>
</feature>
<evidence type="ECO:0000256" key="1">
    <source>
        <dbReference type="ARBA" id="ARBA00022723"/>
    </source>
</evidence>
<dbReference type="PROSITE" id="PS50016">
    <property type="entry name" value="ZF_PHD_2"/>
    <property type="match status" value="1"/>
</dbReference>
<feature type="region of interest" description="Disordered" evidence="5">
    <location>
        <begin position="145"/>
        <end position="207"/>
    </location>
</feature>
<feature type="compositionally biased region" description="Gly residues" evidence="5">
    <location>
        <begin position="1130"/>
        <end position="1140"/>
    </location>
</feature>
<dbReference type="Pfam" id="PF00628">
    <property type="entry name" value="PHD"/>
    <property type="match status" value="1"/>
</dbReference>
<evidence type="ECO:0000256" key="3">
    <source>
        <dbReference type="ARBA" id="ARBA00022833"/>
    </source>
</evidence>
<dbReference type="EMBL" id="BNJQ01000001">
    <property type="protein sequence ID" value="GHP01615.1"/>
    <property type="molecule type" value="Genomic_DNA"/>
</dbReference>
<feature type="region of interest" description="Disordered" evidence="5">
    <location>
        <begin position="384"/>
        <end position="403"/>
    </location>
</feature>
<feature type="region of interest" description="Disordered" evidence="5">
    <location>
        <begin position="1127"/>
        <end position="1162"/>
    </location>
</feature>
<dbReference type="InterPro" id="IPR019787">
    <property type="entry name" value="Znf_PHD-finger"/>
</dbReference>
<feature type="compositionally biased region" description="Low complexity" evidence="5">
    <location>
        <begin position="65"/>
        <end position="81"/>
    </location>
</feature>
<gene>
    <name evidence="7" type="ORF">PPROV_000037100</name>
</gene>
<dbReference type="Proteomes" id="UP000660262">
    <property type="component" value="Unassembled WGS sequence"/>
</dbReference>
<evidence type="ECO:0000313" key="7">
    <source>
        <dbReference type="EMBL" id="GHP01615.1"/>
    </source>
</evidence>
<keyword evidence="1" id="KW-0479">Metal-binding</keyword>
<feature type="compositionally biased region" description="Polar residues" evidence="5">
    <location>
        <begin position="85"/>
        <end position="96"/>
    </location>
</feature>
<feature type="compositionally biased region" description="Acidic residues" evidence="5">
    <location>
        <begin position="481"/>
        <end position="490"/>
    </location>
</feature>
<evidence type="ECO:0000259" key="6">
    <source>
        <dbReference type="PROSITE" id="PS50016"/>
    </source>
</evidence>
<dbReference type="OrthoDB" id="1903104at2759"/>
<feature type="domain" description="PHD-type" evidence="6">
    <location>
        <begin position="207"/>
        <end position="269"/>
    </location>
</feature>
<accession>A0A830H3E9</accession>
<evidence type="ECO:0000256" key="2">
    <source>
        <dbReference type="ARBA" id="ARBA00022771"/>
    </source>
</evidence>
<feature type="compositionally biased region" description="Low complexity" evidence="5">
    <location>
        <begin position="12"/>
        <end position="32"/>
    </location>
</feature>
<dbReference type="SUPFAM" id="SSF57903">
    <property type="entry name" value="FYVE/PHD zinc finger"/>
    <property type="match status" value="2"/>
</dbReference>
<dbReference type="GO" id="GO:0008270">
    <property type="term" value="F:zinc ion binding"/>
    <property type="evidence" value="ECO:0007669"/>
    <property type="project" value="UniProtKB-KW"/>
</dbReference>
<dbReference type="SMART" id="SM00249">
    <property type="entry name" value="PHD"/>
    <property type="match status" value="2"/>
</dbReference>
<name>A0A830H3E9_9CHLO</name>
<keyword evidence="2 4" id="KW-0863">Zinc-finger</keyword>
<evidence type="ECO:0000256" key="5">
    <source>
        <dbReference type="SAM" id="MobiDB-lite"/>
    </source>
</evidence>
<feature type="region of interest" description="Disordered" evidence="5">
    <location>
        <begin position="64"/>
        <end position="130"/>
    </location>
</feature>
<protein>
    <recommendedName>
        <fullName evidence="6">PHD-type domain-containing protein</fullName>
    </recommendedName>
</protein>
<dbReference type="Gene3D" id="3.30.40.10">
    <property type="entry name" value="Zinc/RING finger domain, C3HC4 (zinc finger)"/>
    <property type="match status" value="1"/>
</dbReference>
<feature type="compositionally biased region" description="Low complexity" evidence="5">
    <location>
        <begin position="419"/>
        <end position="438"/>
    </location>
</feature>
<keyword evidence="3" id="KW-0862">Zinc</keyword>
<feature type="region of interest" description="Disordered" evidence="5">
    <location>
        <begin position="1"/>
        <end position="43"/>
    </location>
</feature>
<feature type="region of interest" description="Disordered" evidence="5">
    <location>
        <begin position="898"/>
        <end position="920"/>
    </location>
</feature>
<feature type="region of interest" description="Disordered" evidence="5">
    <location>
        <begin position="419"/>
        <end position="500"/>
    </location>
</feature>
<comment type="caution">
    <text evidence="7">The sequence shown here is derived from an EMBL/GenBank/DDBJ whole genome shotgun (WGS) entry which is preliminary data.</text>
</comment>
<sequence>MPLEESLGALHSQLMSSPGMQPPSGSSSSSLQEKSKKKSSSTSFQSLFTVPTFTSTSRSYDANEASKLASAMSVASASGSALKTPLSSSSKASNATAERKLASAGRQSAVAIKGARAPPPAPPLTREMKPATVPNYAMMFASAPKVMLQQQQQQPSKEAKESSPTAAAKESPPTAAEPPANKDKAHSSEPDAAADNKSAELDDIDPETPCEVCRSEEAHHPKKGAMLICDHKDANGKHDCNKGYHQRCLFPPVTVIPEGDWICPKCQRKDQRAKMMAAPTKPTSAAGSSKGASALAAVPPPPALPEPEVLPEKKQEWRCFSCGSKHDCDNMVRCNLCQSNNSVLHYYCEHPPLLGTRKQTYYCLGCRAYLAAQPVADGEEKPLITEAGEKEPPKKTASREPTIIPDLTGVAVAAATAKPAAKTFTQQPPAKKTPPTTTSGRVAEQRALNEMRRPSFFDPPDATNAPAQRRGGGAASKAADNDDADNDDEPPPPAVTAAPVAQMPTAIDDLLQVIPSGRDAARLRHPHHSGGLANETSLHLRNGQTVPRLRRGFHMPFRLLPREADDELVSRAVVSDAAASAMAAPTPASQATTSRRREVTFSDDTAVDAPNVNRMPLISADDPRCFPNASDRRVALDVVPNPSLWHGSVSMLLGNTPLNATAEATMPSVVDPQNTKACLHNAVNDVVQTISTCDPNAHPHSEMWRCVPTERLEHSKQLKDQRSGNSLDLFSGDMPPEILGDPRHSACLLAIPTSTERESSVPPEDFEAAAAAADRGDASRALELLSGGSLSNFARLWLVLHLRRSCLQIRASGGQFDHQSQIYKSTQSTIYFVPSRPLPPSIDAAKAKDCGIGLSDELPPHPFFWIMIEQDDWVNPISWYAHGYRWWEVAKAGKTREDPDIMVDDSKPDQRCMPQPPGHVRKASKKWKRQAMAAVQARTPVIGLLKDASTPKAEMWYDGGLLQPFEEMKCPTCGNMDLSLNRPTGEYRHTHQEKPKQCGKCDLATKVRDAENLMKETQKGIEMRSGGVDKLSPLARTLEADEMRRVQQQMNRDVAAGAGAGAGGRRNHDYLPSHLFEDVVEPTTATEHNRASGGVGGLTFPKAGGFVPLPMPPPPSHLVAAAGAGAAAAAGGGGGGGGGVKRPPPPPSHLRSEVDAVEQPAAKRMKAASSAPVVEQPPTSIMWDDAAGNGGGGGGITTEGAEGQLRALVALAPSRTISVSGASIPSRITWKLPSSADVSQSSAILHSDDRILLSRLGNVATHPVSINVVGFCSKDSELTQCYGLFRTSHVPFVIASPSEDLKNLQGYLRSGNGNVAVCEVKSHHTDKILLEYLGQKGAGRSAKVYLYALGSRTKRAIADGSNRESAAVAASIALDSREHGGHALIGLCERRHLPIA</sequence>
<feature type="compositionally biased region" description="Basic and acidic residues" evidence="5">
    <location>
        <begin position="443"/>
        <end position="455"/>
    </location>
</feature>
<evidence type="ECO:0000313" key="8">
    <source>
        <dbReference type="Proteomes" id="UP000660262"/>
    </source>
</evidence>
<dbReference type="InterPro" id="IPR013083">
    <property type="entry name" value="Znf_RING/FYVE/PHD"/>
</dbReference>
<dbReference type="InterPro" id="IPR001965">
    <property type="entry name" value="Znf_PHD"/>
</dbReference>
<reference evidence="7" key="1">
    <citation type="submission" date="2020-10" db="EMBL/GenBank/DDBJ databases">
        <title>Unveiling of a novel bifunctional photoreceptor, Dualchrome1, isolated from a cosmopolitan green alga.</title>
        <authorList>
            <person name="Suzuki S."/>
            <person name="Kawachi M."/>
        </authorList>
    </citation>
    <scope>NUCLEOTIDE SEQUENCE</scope>
    <source>
        <strain evidence="7">NIES 2893</strain>
    </source>
</reference>
<evidence type="ECO:0000256" key="4">
    <source>
        <dbReference type="PROSITE-ProRule" id="PRU00146"/>
    </source>
</evidence>
<proteinExistence type="predicted"/>
<organism evidence="7 8">
    <name type="scientific">Pycnococcus provasolii</name>
    <dbReference type="NCBI Taxonomy" id="41880"/>
    <lineage>
        <taxon>Eukaryota</taxon>
        <taxon>Viridiplantae</taxon>
        <taxon>Chlorophyta</taxon>
        <taxon>Pseudoscourfieldiophyceae</taxon>
        <taxon>Pseudoscourfieldiales</taxon>
        <taxon>Pycnococcaceae</taxon>
        <taxon>Pycnococcus</taxon>
    </lineage>
</organism>